<accession>A0ABU7DVD5</accession>
<protein>
    <submittedName>
        <fullName evidence="1">Uncharacterized protein</fullName>
    </submittedName>
</protein>
<evidence type="ECO:0000313" key="1">
    <source>
        <dbReference type="EMBL" id="MED6278997.1"/>
    </source>
</evidence>
<keyword evidence="2" id="KW-1185">Reference proteome</keyword>
<comment type="caution">
    <text evidence="1">The sequence shown here is derived from an EMBL/GenBank/DDBJ whole genome shotgun (WGS) entry which is preliminary data.</text>
</comment>
<proteinExistence type="predicted"/>
<dbReference type="EMBL" id="JAHUTJ010037181">
    <property type="protein sequence ID" value="MED6278997.1"/>
    <property type="molecule type" value="Genomic_DNA"/>
</dbReference>
<dbReference type="Proteomes" id="UP001352852">
    <property type="component" value="Unassembled WGS sequence"/>
</dbReference>
<name>A0ABU7DVD5_9TELE</name>
<evidence type="ECO:0000313" key="2">
    <source>
        <dbReference type="Proteomes" id="UP001352852"/>
    </source>
</evidence>
<sequence length="123" mass="14041">MLTVKHGGGDLRISVWSGFTVSGGALQEVEVINQKYIISELMTPSREFKKIYILNLPCQKHPFPNVTYLQELRSKKKKKKTINKKPYKFKCLNATSPPAVWVSGDVTECEWLQHLQDILFGCT</sequence>
<organism evidence="1 2">
    <name type="scientific">Characodon lateralis</name>
    <dbReference type="NCBI Taxonomy" id="208331"/>
    <lineage>
        <taxon>Eukaryota</taxon>
        <taxon>Metazoa</taxon>
        <taxon>Chordata</taxon>
        <taxon>Craniata</taxon>
        <taxon>Vertebrata</taxon>
        <taxon>Euteleostomi</taxon>
        <taxon>Actinopterygii</taxon>
        <taxon>Neopterygii</taxon>
        <taxon>Teleostei</taxon>
        <taxon>Neoteleostei</taxon>
        <taxon>Acanthomorphata</taxon>
        <taxon>Ovalentaria</taxon>
        <taxon>Atherinomorphae</taxon>
        <taxon>Cyprinodontiformes</taxon>
        <taxon>Goodeidae</taxon>
        <taxon>Characodon</taxon>
    </lineage>
</organism>
<reference evidence="1 2" key="1">
    <citation type="submission" date="2021-06" db="EMBL/GenBank/DDBJ databases">
        <authorList>
            <person name="Palmer J.M."/>
        </authorList>
    </citation>
    <scope>NUCLEOTIDE SEQUENCE [LARGE SCALE GENOMIC DNA]</scope>
    <source>
        <strain evidence="1 2">CL_MEX2019</strain>
        <tissue evidence="1">Muscle</tissue>
    </source>
</reference>
<gene>
    <name evidence="1" type="ORF">CHARACLAT_030000</name>
</gene>